<dbReference type="AlphaFoldDB" id="A0AAD8ABE5"/>
<name>A0AAD8ABE5_DIPPU</name>
<protein>
    <submittedName>
        <fullName evidence="1">Uncharacterized protein</fullName>
    </submittedName>
</protein>
<dbReference type="EMBL" id="JASPKZ010002329">
    <property type="protein sequence ID" value="KAJ9595575.1"/>
    <property type="molecule type" value="Genomic_DNA"/>
</dbReference>
<gene>
    <name evidence="1" type="ORF">L9F63_013243</name>
</gene>
<evidence type="ECO:0000313" key="2">
    <source>
        <dbReference type="Proteomes" id="UP001233999"/>
    </source>
</evidence>
<comment type="caution">
    <text evidence="1">The sequence shown here is derived from an EMBL/GenBank/DDBJ whole genome shotgun (WGS) entry which is preliminary data.</text>
</comment>
<sequence length="607" mass="70654">MQAVPVIDASKNKPRKRMTVSQILRASEMSKEVLQSYLASDEESSHAEADVSAVSTVTEANTSSDNGSRKLRKIHRKFQEVLPDRATPRWWNKSENQIPPLKSKRKLFLHTSKENIRTKPLSSCENISRMYSAVMPKKSKQENYKLIVPNVEVKRRNEREKVLHENVLSDTNTWNSHITYRTSMESDKRNETLKGIPVEVSHREDDRVAWESNRKKIEEHQLDFRRKANILDKNQTLSLKSHKVKHIISGDEIGDMRRGGKKLKIDNEREEFEEEQHGARRKINAFDKERIKYVMDRRSEKRTVEEPSAVEERINNDVAPGTMLHPSALHLQFQAEMNRLESIEEYGQHLTAIQTIFAENIKAKRQSMSTQKNEEIGKDKEIEVKPHTVEISVQTTDFIDTNLILPSGQTREDAVYHSSVHAQTPYANKHHQSSIDTTRNVHSNKMENSTQTEGFRETRQKENILLNSGNKHTEITAEDRGVSQNDCREINIKECSSIKSTQNVTRRPVKVSEVLQETYETRRTIAHAMEMDDVKRSLRRDEELADMNRRFKMWDVEHLKEMNRIAREDNWLFQRTMLEGSSIWSTQTLVQSRILPTSRIVELEKCN</sequence>
<reference evidence="1" key="2">
    <citation type="submission" date="2023-05" db="EMBL/GenBank/DDBJ databases">
        <authorList>
            <person name="Fouks B."/>
        </authorList>
    </citation>
    <scope>NUCLEOTIDE SEQUENCE</scope>
    <source>
        <strain evidence="1">Stay&amp;Tobe</strain>
        <tissue evidence="1">Testes</tissue>
    </source>
</reference>
<reference evidence="1" key="1">
    <citation type="journal article" date="2023" name="IScience">
        <title>Live-bearing cockroach genome reveals convergent evolutionary mechanisms linked to viviparity in insects and beyond.</title>
        <authorList>
            <person name="Fouks B."/>
            <person name="Harrison M.C."/>
            <person name="Mikhailova A.A."/>
            <person name="Marchal E."/>
            <person name="English S."/>
            <person name="Carruthers M."/>
            <person name="Jennings E.C."/>
            <person name="Chiamaka E.L."/>
            <person name="Frigard R.A."/>
            <person name="Pippel M."/>
            <person name="Attardo G.M."/>
            <person name="Benoit J.B."/>
            <person name="Bornberg-Bauer E."/>
            <person name="Tobe S.S."/>
        </authorList>
    </citation>
    <scope>NUCLEOTIDE SEQUENCE</scope>
    <source>
        <strain evidence="1">Stay&amp;Tobe</strain>
    </source>
</reference>
<accession>A0AAD8ABE5</accession>
<keyword evidence="2" id="KW-1185">Reference proteome</keyword>
<dbReference type="Proteomes" id="UP001233999">
    <property type="component" value="Unassembled WGS sequence"/>
</dbReference>
<proteinExistence type="predicted"/>
<organism evidence="1 2">
    <name type="scientific">Diploptera punctata</name>
    <name type="common">Pacific beetle cockroach</name>
    <dbReference type="NCBI Taxonomy" id="6984"/>
    <lineage>
        <taxon>Eukaryota</taxon>
        <taxon>Metazoa</taxon>
        <taxon>Ecdysozoa</taxon>
        <taxon>Arthropoda</taxon>
        <taxon>Hexapoda</taxon>
        <taxon>Insecta</taxon>
        <taxon>Pterygota</taxon>
        <taxon>Neoptera</taxon>
        <taxon>Polyneoptera</taxon>
        <taxon>Dictyoptera</taxon>
        <taxon>Blattodea</taxon>
        <taxon>Blaberoidea</taxon>
        <taxon>Blaberidae</taxon>
        <taxon>Diplopterinae</taxon>
        <taxon>Diploptera</taxon>
    </lineage>
</organism>
<evidence type="ECO:0000313" key="1">
    <source>
        <dbReference type="EMBL" id="KAJ9595575.1"/>
    </source>
</evidence>